<evidence type="ECO:0000256" key="1">
    <source>
        <dbReference type="SAM" id="MobiDB-lite"/>
    </source>
</evidence>
<gene>
    <name evidence="2" type="ORF">SAMN05216386_0314</name>
</gene>
<organism evidence="2 3">
    <name type="scientific">Nitrosospira briensis</name>
    <dbReference type="NCBI Taxonomy" id="35799"/>
    <lineage>
        <taxon>Bacteria</taxon>
        <taxon>Pseudomonadati</taxon>
        <taxon>Pseudomonadota</taxon>
        <taxon>Betaproteobacteria</taxon>
        <taxon>Nitrosomonadales</taxon>
        <taxon>Nitrosomonadaceae</taxon>
        <taxon>Nitrosospira</taxon>
    </lineage>
</organism>
<name>A0A1I4XVN9_9PROT</name>
<dbReference type="AlphaFoldDB" id="A0A1I4XVN9"/>
<feature type="compositionally biased region" description="Basic and acidic residues" evidence="1">
    <location>
        <begin position="35"/>
        <end position="51"/>
    </location>
</feature>
<proteinExistence type="predicted"/>
<sequence>MKYSLLAVVVTALALTACGEYKKHPMDKPPPSASVERDSAPNFDELDKPSTDEAAGAQGPAGSAGAEKEESGK</sequence>
<protein>
    <recommendedName>
        <fullName evidence="4">Lipoprotein-attachment site-containing protein</fullName>
    </recommendedName>
</protein>
<reference evidence="3" key="1">
    <citation type="submission" date="2016-10" db="EMBL/GenBank/DDBJ databases">
        <authorList>
            <person name="Varghese N."/>
        </authorList>
    </citation>
    <scope>NUCLEOTIDE SEQUENCE [LARGE SCALE GENOMIC DNA]</scope>
    <source>
        <strain evidence="3">Nsp8</strain>
    </source>
</reference>
<dbReference type="PROSITE" id="PS51257">
    <property type="entry name" value="PROKAR_LIPOPROTEIN"/>
    <property type="match status" value="1"/>
</dbReference>
<accession>A0A1I4XVN9</accession>
<keyword evidence="3" id="KW-1185">Reference proteome</keyword>
<evidence type="ECO:0000313" key="2">
    <source>
        <dbReference type="EMBL" id="SFN29310.1"/>
    </source>
</evidence>
<dbReference type="RefSeq" id="WP_074793880.1">
    <property type="nucleotide sequence ID" value="NZ_FOVJ01000001.1"/>
</dbReference>
<feature type="compositionally biased region" description="Low complexity" evidence="1">
    <location>
        <begin position="54"/>
        <end position="65"/>
    </location>
</feature>
<dbReference type="Proteomes" id="UP000183107">
    <property type="component" value="Unassembled WGS sequence"/>
</dbReference>
<dbReference type="STRING" id="1266925.GCA_000619905_00567"/>
<feature type="region of interest" description="Disordered" evidence="1">
    <location>
        <begin position="20"/>
        <end position="73"/>
    </location>
</feature>
<evidence type="ECO:0000313" key="3">
    <source>
        <dbReference type="Proteomes" id="UP000183107"/>
    </source>
</evidence>
<evidence type="ECO:0008006" key="4">
    <source>
        <dbReference type="Google" id="ProtNLM"/>
    </source>
</evidence>
<dbReference type="EMBL" id="FOVJ01000001">
    <property type="protein sequence ID" value="SFN29310.1"/>
    <property type="molecule type" value="Genomic_DNA"/>
</dbReference>
<dbReference type="OrthoDB" id="8566439at2"/>